<feature type="domain" description="Acyltransferase 3" evidence="8">
    <location>
        <begin position="13"/>
        <end position="290"/>
    </location>
</feature>
<gene>
    <name evidence="9" type="ORF">NCTC11621_02211</name>
</gene>
<keyword evidence="5 7" id="KW-1133">Transmembrane helix</keyword>
<name>A0A379EXK0_9PAST</name>
<feature type="transmembrane region" description="Helical" evidence="7">
    <location>
        <begin position="194"/>
        <end position="210"/>
    </location>
</feature>
<proteinExistence type="inferred from homology"/>
<evidence type="ECO:0000256" key="6">
    <source>
        <dbReference type="ARBA" id="ARBA00023136"/>
    </source>
</evidence>
<keyword evidence="9" id="KW-0808">Transferase</keyword>
<feature type="transmembrane region" description="Helical" evidence="7">
    <location>
        <begin position="216"/>
        <end position="233"/>
    </location>
</feature>
<feature type="transmembrane region" description="Helical" evidence="7">
    <location>
        <begin position="105"/>
        <end position="123"/>
    </location>
</feature>
<evidence type="ECO:0000313" key="9">
    <source>
        <dbReference type="EMBL" id="SUC11128.1"/>
    </source>
</evidence>
<dbReference type="GO" id="GO:0009246">
    <property type="term" value="P:enterobacterial common antigen biosynthetic process"/>
    <property type="evidence" value="ECO:0007669"/>
    <property type="project" value="TreeGrafter"/>
</dbReference>
<evidence type="ECO:0000256" key="3">
    <source>
        <dbReference type="ARBA" id="ARBA00022475"/>
    </source>
</evidence>
<dbReference type="GO" id="GO:0005886">
    <property type="term" value="C:plasma membrane"/>
    <property type="evidence" value="ECO:0007669"/>
    <property type="project" value="UniProtKB-SubCell"/>
</dbReference>
<keyword evidence="6 7" id="KW-0472">Membrane</keyword>
<evidence type="ECO:0000256" key="7">
    <source>
        <dbReference type="SAM" id="Phobius"/>
    </source>
</evidence>
<evidence type="ECO:0000256" key="5">
    <source>
        <dbReference type="ARBA" id="ARBA00022989"/>
    </source>
</evidence>
<feature type="transmembrane region" description="Helical" evidence="7">
    <location>
        <begin position="276"/>
        <end position="295"/>
    </location>
</feature>
<evidence type="ECO:0000256" key="1">
    <source>
        <dbReference type="ARBA" id="ARBA00004651"/>
    </source>
</evidence>
<feature type="transmembrane region" description="Helical" evidence="7">
    <location>
        <begin position="130"/>
        <end position="149"/>
    </location>
</feature>
<dbReference type="RefSeq" id="WP_115323538.1">
    <property type="nucleotide sequence ID" value="NZ_UGTV01000015.1"/>
</dbReference>
<evidence type="ECO:0000256" key="4">
    <source>
        <dbReference type="ARBA" id="ARBA00022692"/>
    </source>
</evidence>
<feature type="transmembrane region" description="Helical" evidence="7">
    <location>
        <begin position="12"/>
        <end position="32"/>
    </location>
</feature>
<dbReference type="PANTHER" id="PTHR40074:SF2">
    <property type="entry name" value="O-ACETYLTRANSFERASE WECH"/>
    <property type="match status" value="1"/>
</dbReference>
<dbReference type="AlphaFoldDB" id="A0A379EXK0"/>
<accession>A0A379EXK0</accession>
<sequence>MSDNANKQHRIEIIDQIKGILIILVIIGHVSLEKIENSILRETIYFFHMPLFFAITGFFIKETIKDMPISKILKKYKDSILIPYFIAFIFYSIFFKYSITYPYYHLWYIPAMLLFILYLRALLKIKEEKKIIYITLLTFFIIATIFFESYSQWQLSDNYIYRKLGDKRFYYYFIYFYLGYLFSRIDIKKHIKKAIILLNIGILIYILSEFKLMIGFGKTIANASIIYIMIYIFKNQEKKHEKTNLLSILGKLSLPLYLWHVLPIKILQSLNINETLYYISTYIILILFLISIIKAEGKNRLIDKLIYGKNSMEITK</sequence>
<reference evidence="9 10" key="1">
    <citation type="submission" date="2018-06" db="EMBL/GenBank/DDBJ databases">
        <authorList>
            <consortium name="Pathogen Informatics"/>
            <person name="Doyle S."/>
        </authorList>
    </citation>
    <scope>NUCLEOTIDE SEQUENCE [LARGE SCALE GENOMIC DNA]</scope>
    <source>
        <strain evidence="9 10">NCTC11621</strain>
    </source>
</reference>
<dbReference type="GO" id="GO:0016413">
    <property type="term" value="F:O-acetyltransferase activity"/>
    <property type="evidence" value="ECO:0007669"/>
    <property type="project" value="TreeGrafter"/>
</dbReference>
<organism evidence="9 10">
    <name type="scientific">Pasteurella canis</name>
    <dbReference type="NCBI Taxonomy" id="753"/>
    <lineage>
        <taxon>Bacteria</taxon>
        <taxon>Pseudomonadati</taxon>
        <taxon>Pseudomonadota</taxon>
        <taxon>Gammaproteobacteria</taxon>
        <taxon>Pasteurellales</taxon>
        <taxon>Pasteurellaceae</taxon>
        <taxon>Pasteurella</taxon>
    </lineage>
</organism>
<dbReference type="EMBL" id="UGTV01000015">
    <property type="protein sequence ID" value="SUC11128.1"/>
    <property type="molecule type" value="Genomic_DNA"/>
</dbReference>
<protein>
    <submittedName>
        <fullName evidence="9">Fucose 4-O-acetylase and related acetyltransferases</fullName>
    </submittedName>
</protein>
<feature type="transmembrane region" description="Helical" evidence="7">
    <location>
        <begin position="169"/>
        <end position="187"/>
    </location>
</feature>
<feature type="transmembrane region" description="Helical" evidence="7">
    <location>
        <begin position="44"/>
        <end position="60"/>
    </location>
</feature>
<dbReference type="OrthoDB" id="9814956at2"/>
<evidence type="ECO:0000313" key="10">
    <source>
        <dbReference type="Proteomes" id="UP000254704"/>
    </source>
</evidence>
<dbReference type="InterPro" id="IPR002656">
    <property type="entry name" value="Acyl_transf_3_dom"/>
</dbReference>
<keyword evidence="3" id="KW-1003">Cell membrane</keyword>
<feature type="transmembrane region" description="Helical" evidence="7">
    <location>
        <begin position="81"/>
        <end position="99"/>
    </location>
</feature>
<comment type="subcellular location">
    <subcellularLocation>
        <location evidence="1">Cell membrane</location>
        <topology evidence="1">Multi-pass membrane protein</topology>
    </subcellularLocation>
</comment>
<comment type="similarity">
    <text evidence="2">Belongs to the acyltransferase 3 family.</text>
</comment>
<dbReference type="Pfam" id="PF01757">
    <property type="entry name" value="Acyl_transf_3"/>
    <property type="match status" value="1"/>
</dbReference>
<keyword evidence="4 7" id="KW-0812">Transmembrane</keyword>
<dbReference type="Proteomes" id="UP000254704">
    <property type="component" value="Unassembled WGS sequence"/>
</dbReference>
<dbReference type="PANTHER" id="PTHR40074">
    <property type="entry name" value="O-ACETYLTRANSFERASE WECH"/>
    <property type="match status" value="1"/>
</dbReference>
<feature type="transmembrane region" description="Helical" evidence="7">
    <location>
        <begin position="245"/>
        <end position="264"/>
    </location>
</feature>
<evidence type="ECO:0000256" key="2">
    <source>
        <dbReference type="ARBA" id="ARBA00007400"/>
    </source>
</evidence>
<evidence type="ECO:0000259" key="8">
    <source>
        <dbReference type="Pfam" id="PF01757"/>
    </source>
</evidence>